<dbReference type="EMBL" id="BKCP01007037">
    <property type="protein sequence ID" value="GER44591.1"/>
    <property type="molecule type" value="Genomic_DNA"/>
</dbReference>
<dbReference type="AlphaFoldDB" id="A0A5A7QL32"/>
<dbReference type="Proteomes" id="UP000325081">
    <property type="component" value="Unassembled WGS sequence"/>
</dbReference>
<dbReference type="PANTHER" id="PTHR35769">
    <property type="entry name" value="CALCINEURIN-LIKE METALLO-PHOSPHOESTERASE SUPERFAMILY PROTEIN"/>
    <property type="match status" value="1"/>
</dbReference>
<evidence type="ECO:0000313" key="2">
    <source>
        <dbReference type="EMBL" id="GER44591.1"/>
    </source>
</evidence>
<gene>
    <name evidence="2" type="ORF">STAS_21498</name>
</gene>
<feature type="domain" description="Calcineurin-like phosphoesterase" evidence="1">
    <location>
        <begin position="34"/>
        <end position="301"/>
    </location>
</feature>
<evidence type="ECO:0000259" key="1">
    <source>
        <dbReference type="Pfam" id="PF00149"/>
    </source>
</evidence>
<comment type="caution">
    <text evidence="2">The sequence shown here is derived from an EMBL/GenBank/DDBJ whole genome shotgun (WGS) entry which is preliminary data.</text>
</comment>
<keyword evidence="3" id="KW-1185">Reference proteome</keyword>
<dbReference type="CDD" id="cd07397">
    <property type="entry name" value="MPP_NostocDevT-like"/>
    <property type="match status" value="1"/>
</dbReference>
<accession>A0A5A7QL32</accession>
<dbReference type="InterPro" id="IPR027629">
    <property type="entry name" value="DevT-like"/>
</dbReference>
<dbReference type="PANTHER" id="PTHR35769:SF2">
    <property type="entry name" value="CALCINEURIN-LIKE METALLO-PHOSPHOESTERASE SUPERFAMILY PROTEIN"/>
    <property type="match status" value="1"/>
</dbReference>
<dbReference type="SUPFAM" id="SSF56300">
    <property type="entry name" value="Metallo-dependent phosphatases"/>
    <property type="match status" value="1"/>
</dbReference>
<dbReference type="Pfam" id="PF00149">
    <property type="entry name" value="Metallophos"/>
    <property type="match status" value="1"/>
</dbReference>
<name>A0A5A7QL32_STRAF</name>
<evidence type="ECO:0000313" key="3">
    <source>
        <dbReference type="Proteomes" id="UP000325081"/>
    </source>
</evidence>
<sequence length="404" mass="44963">MLILRDCTWLHAPPFRSRPPSRVRCSKVPMATSIRIAIVGDVHNDWNLEEDTKALQLLKPDLVLFTGRCTGDFGNENVDIVRSISNLDFATAVILGNHDAWKTRKFAPKYHLMTFLSHTFLSILVFPMNEESFHLPVLEQFPVGTILLRKEKDSIFALPLSVEKDAVQLQLEYLGEAHVGYRRLDFPNFKLSIVGGRPFSCGGDYMFRNKLLAARYSVHKMDESAKRIYQAALTTPTDHSVIFLAHNGPTGLGSNVDDICGRDWVPEGGDHGDPDLAVAISQLKATTKQSIKLVVFGHMHKELAYGKGVRKMIVVGDDSTVYLNGAIVPRVKTISNEQVSHISSSNTEMTSAIASDFKGTLRAFTIADIVDGNLEKVTETWVLVIKDIVKIENKVVLFNKAAKM</sequence>
<dbReference type="InterPro" id="IPR004843">
    <property type="entry name" value="Calcineurin-like_PHP"/>
</dbReference>
<dbReference type="Gene3D" id="3.60.21.10">
    <property type="match status" value="1"/>
</dbReference>
<organism evidence="2 3">
    <name type="scientific">Striga asiatica</name>
    <name type="common">Asiatic witchweed</name>
    <name type="synonym">Buchnera asiatica</name>
    <dbReference type="NCBI Taxonomy" id="4170"/>
    <lineage>
        <taxon>Eukaryota</taxon>
        <taxon>Viridiplantae</taxon>
        <taxon>Streptophyta</taxon>
        <taxon>Embryophyta</taxon>
        <taxon>Tracheophyta</taxon>
        <taxon>Spermatophyta</taxon>
        <taxon>Magnoliopsida</taxon>
        <taxon>eudicotyledons</taxon>
        <taxon>Gunneridae</taxon>
        <taxon>Pentapetalae</taxon>
        <taxon>asterids</taxon>
        <taxon>lamiids</taxon>
        <taxon>Lamiales</taxon>
        <taxon>Orobanchaceae</taxon>
        <taxon>Buchnereae</taxon>
        <taxon>Striga</taxon>
    </lineage>
</organism>
<reference evidence="3" key="1">
    <citation type="journal article" date="2019" name="Curr. Biol.">
        <title>Genome Sequence of Striga asiatica Provides Insight into the Evolution of Plant Parasitism.</title>
        <authorList>
            <person name="Yoshida S."/>
            <person name="Kim S."/>
            <person name="Wafula E.K."/>
            <person name="Tanskanen J."/>
            <person name="Kim Y.M."/>
            <person name="Honaas L."/>
            <person name="Yang Z."/>
            <person name="Spallek T."/>
            <person name="Conn C.E."/>
            <person name="Ichihashi Y."/>
            <person name="Cheong K."/>
            <person name="Cui S."/>
            <person name="Der J.P."/>
            <person name="Gundlach H."/>
            <person name="Jiao Y."/>
            <person name="Hori C."/>
            <person name="Ishida J.K."/>
            <person name="Kasahara H."/>
            <person name="Kiba T."/>
            <person name="Kim M.S."/>
            <person name="Koo N."/>
            <person name="Laohavisit A."/>
            <person name="Lee Y.H."/>
            <person name="Lumba S."/>
            <person name="McCourt P."/>
            <person name="Mortimer J.C."/>
            <person name="Mutuku J.M."/>
            <person name="Nomura T."/>
            <person name="Sasaki-Sekimoto Y."/>
            <person name="Seto Y."/>
            <person name="Wang Y."/>
            <person name="Wakatake T."/>
            <person name="Sakakibara H."/>
            <person name="Demura T."/>
            <person name="Yamaguchi S."/>
            <person name="Yoneyama K."/>
            <person name="Manabe R.I."/>
            <person name="Nelson D.C."/>
            <person name="Schulman A.H."/>
            <person name="Timko M.P."/>
            <person name="dePamphilis C.W."/>
            <person name="Choi D."/>
            <person name="Shirasu K."/>
        </authorList>
    </citation>
    <scope>NUCLEOTIDE SEQUENCE [LARGE SCALE GENOMIC DNA]</scope>
    <source>
        <strain evidence="3">cv. UVA1</strain>
    </source>
</reference>
<dbReference type="OrthoDB" id="3664at2759"/>
<dbReference type="NCBIfam" id="TIGR04168">
    <property type="entry name" value="TIGR04168 family protein"/>
    <property type="match status" value="1"/>
</dbReference>
<dbReference type="InterPro" id="IPR029052">
    <property type="entry name" value="Metallo-depent_PP-like"/>
</dbReference>
<protein>
    <submittedName>
        <fullName evidence="2">Calcineurin-like metallo-phosphoesterase super family protein</fullName>
    </submittedName>
</protein>
<proteinExistence type="predicted"/>
<dbReference type="GO" id="GO:0016787">
    <property type="term" value="F:hydrolase activity"/>
    <property type="evidence" value="ECO:0007669"/>
    <property type="project" value="InterPro"/>
</dbReference>